<evidence type="ECO:0000313" key="2">
    <source>
        <dbReference type="RefSeq" id="XP_073918347.1"/>
    </source>
</evidence>
<protein>
    <submittedName>
        <fullName evidence="2">Transcription initiation factor TFIID subunit 7-like</fullName>
    </submittedName>
</protein>
<gene>
    <name evidence="2" type="primary">Taf7l</name>
</gene>
<accession>A0AC58LMG6</accession>
<reference evidence="2" key="1">
    <citation type="submission" date="2025-08" db="UniProtKB">
        <authorList>
            <consortium name="RefSeq"/>
        </authorList>
    </citation>
    <scope>IDENTIFICATION</scope>
</reference>
<dbReference type="Proteomes" id="UP001732720">
    <property type="component" value="Chromosome X"/>
</dbReference>
<dbReference type="RefSeq" id="XP_073918347.1">
    <property type="nucleotide sequence ID" value="XM_074062246.1"/>
</dbReference>
<organism evidence="1 2">
    <name type="scientific">Castor canadensis</name>
    <name type="common">American beaver</name>
    <dbReference type="NCBI Taxonomy" id="51338"/>
    <lineage>
        <taxon>Eukaryota</taxon>
        <taxon>Metazoa</taxon>
        <taxon>Chordata</taxon>
        <taxon>Craniata</taxon>
        <taxon>Vertebrata</taxon>
        <taxon>Euteleostomi</taxon>
        <taxon>Mammalia</taxon>
        <taxon>Eutheria</taxon>
        <taxon>Euarchontoglires</taxon>
        <taxon>Glires</taxon>
        <taxon>Rodentia</taxon>
        <taxon>Castorimorpha</taxon>
        <taxon>Castoridae</taxon>
        <taxon>Castor</taxon>
    </lineage>
</organism>
<keyword evidence="1" id="KW-1185">Reference proteome</keyword>
<name>A0AC58LMG6_CASCN</name>
<proteinExistence type="predicted"/>
<evidence type="ECO:0000313" key="1">
    <source>
        <dbReference type="Proteomes" id="UP001732720"/>
    </source>
</evidence>
<sequence>MSKNLAGLPHELENQFILRLPLEHASTVRNLIHSRKVSMKDKLKIDISPDGRHTVVEIDGVSLSAKLVDLPCVIESLKTHDKKSFYKTADISQMLVCSAEGDVHSSPEEEVTFNNLSNKAEKKKKYAWKHGISPPLKNVQKKRFRKVKKKLPDMKPIEETSFNEFIDSLEVEKEVKRLLCSDAEAISTRWEVIADEETKEIESQGYVPGLPMSPGINNYRRDHSASEYDMLREMYSDSSSSNNYVEDNGNDKDEKDEDDEDDEVEWDECEEEEEEDSEEAIEKEIKAKFESGLYKAKEGAYSIVIEIHKQIYYIQKSLKKIQRKAQRQIDIIRKVENLTLKTHLYSVLGQLTVQEKEKRMQVRN</sequence>